<accession>E4T107</accession>
<keyword evidence="1" id="KW-0238">DNA-binding</keyword>
<organism evidence="3 4">
    <name type="scientific">Paludibacter propionicigenes (strain DSM 17365 / JCM 13257 / WB4)</name>
    <dbReference type="NCBI Taxonomy" id="694427"/>
    <lineage>
        <taxon>Bacteria</taxon>
        <taxon>Pseudomonadati</taxon>
        <taxon>Bacteroidota</taxon>
        <taxon>Bacteroidia</taxon>
        <taxon>Bacteroidales</taxon>
        <taxon>Paludibacteraceae</taxon>
        <taxon>Paludibacter</taxon>
    </lineage>
</organism>
<dbReference type="PANTHER" id="PTHR46797">
    <property type="entry name" value="HTH-TYPE TRANSCRIPTIONAL REGULATOR"/>
    <property type="match status" value="1"/>
</dbReference>
<dbReference type="HOGENOM" id="CLU_085376_3_2_10"/>
<dbReference type="PROSITE" id="PS50943">
    <property type="entry name" value="HTH_CROC1"/>
    <property type="match status" value="1"/>
</dbReference>
<dbReference type="STRING" id="694427.Palpr_0226"/>
<dbReference type="InterPro" id="IPR010982">
    <property type="entry name" value="Lambda_DNA-bd_dom_sf"/>
</dbReference>
<dbReference type="PANTHER" id="PTHR46797:SF1">
    <property type="entry name" value="METHYLPHOSPHONATE SYNTHASE"/>
    <property type="match status" value="1"/>
</dbReference>
<name>E4T107_PALPW</name>
<evidence type="ECO:0000313" key="3">
    <source>
        <dbReference type="EMBL" id="ADQ78388.1"/>
    </source>
</evidence>
<dbReference type="Pfam" id="PF07883">
    <property type="entry name" value="Cupin_2"/>
    <property type="match status" value="1"/>
</dbReference>
<dbReference type="KEGG" id="ppn:Palpr_0226"/>
<sequence length="191" mass="21931">MNGNEISFVGKRIKEMRLSKDLKLVEVAIKSGVSKGLLSRIENGRTIPSLPVFFNIISALDENPKTFFEQMNFDSNSPFYILVKREEYQPIEKEYSVGFHYFSILSHSFKDITFSAVYLELKPNARRDMVITDGMEFIYLVEGDIDYKLGEAMITMNQGDSLFFDGRVPHLKINNSTTTARILVIYLLFNS</sequence>
<dbReference type="eggNOG" id="COG3837">
    <property type="taxonomic scope" value="Bacteria"/>
</dbReference>
<dbReference type="SMART" id="SM00530">
    <property type="entry name" value="HTH_XRE"/>
    <property type="match status" value="1"/>
</dbReference>
<keyword evidence="4" id="KW-1185">Reference proteome</keyword>
<dbReference type="InterPro" id="IPR001387">
    <property type="entry name" value="Cro/C1-type_HTH"/>
</dbReference>
<dbReference type="SUPFAM" id="SSF47413">
    <property type="entry name" value="lambda repressor-like DNA-binding domains"/>
    <property type="match status" value="1"/>
</dbReference>
<evidence type="ECO:0000256" key="1">
    <source>
        <dbReference type="ARBA" id="ARBA00023125"/>
    </source>
</evidence>
<dbReference type="eggNOG" id="COG1396">
    <property type="taxonomic scope" value="Bacteria"/>
</dbReference>
<dbReference type="EMBL" id="CP002345">
    <property type="protein sequence ID" value="ADQ78388.1"/>
    <property type="molecule type" value="Genomic_DNA"/>
</dbReference>
<dbReference type="GO" id="GO:0003677">
    <property type="term" value="F:DNA binding"/>
    <property type="evidence" value="ECO:0007669"/>
    <property type="project" value="UniProtKB-KW"/>
</dbReference>
<dbReference type="GO" id="GO:0003700">
    <property type="term" value="F:DNA-binding transcription factor activity"/>
    <property type="evidence" value="ECO:0007669"/>
    <property type="project" value="TreeGrafter"/>
</dbReference>
<feature type="domain" description="HTH cro/C1-type" evidence="2">
    <location>
        <begin position="13"/>
        <end position="67"/>
    </location>
</feature>
<dbReference type="OrthoDB" id="2902336at2"/>
<dbReference type="SUPFAM" id="SSF51182">
    <property type="entry name" value="RmlC-like cupins"/>
    <property type="match status" value="1"/>
</dbReference>
<dbReference type="CDD" id="cd00093">
    <property type="entry name" value="HTH_XRE"/>
    <property type="match status" value="1"/>
</dbReference>
<dbReference type="Pfam" id="PF01381">
    <property type="entry name" value="HTH_3"/>
    <property type="match status" value="1"/>
</dbReference>
<dbReference type="InterPro" id="IPR013096">
    <property type="entry name" value="Cupin_2"/>
</dbReference>
<dbReference type="AlphaFoldDB" id="E4T107"/>
<dbReference type="GO" id="GO:0005829">
    <property type="term" value="C:cytosol"/>
    <property type="evidence" value="ECO:0007669"/>
    <property type="project" value="TreeGrafter"/>
</dbReference>
<dbReference type="Proteomes" id="UP000008718">
    <property type="component" value="Chromosome"/>
</dbReference>
<dbReference type="CDD" id="cd02209">
    <property type="entry name" value="cupin_XRE_C"/>
    <property type="match status" value="1"/>
</dbReference>
<dbReference type="Gene3D" id="1.10.260.40">
    <property type="entry name" value="lambda repressor-like DNA-binding domains"/>
    <property type="match status" value="1"/>
</dbReference>
<gene>
    <name evidence="3" type="ordered locus">Palpr_0226</name>
</gene>
<dbReference type="InterPro" id="IPR050807">
    <property type="entry name" value="TransReg_Diox_bact_type"/>
</dbReference>
<evidence type="ECO:0000313" key="4">
    <source>
        <dbReference type="Proteomes" id="UP000008718"/>
    </source>
</evidence>
<dbReference type="Gene3D" id="2.60.120.10">
    <property type="entry name" value="Jelly Rolls"/>
    <property type="match status" value="1"/>
</dbReference>
<evidence type="ECO:0000259" key="2">
    <source>
        <dbReference type="PROSITE" id="PS50943"/>
    </source>
</evidence>
<dbReference type="InterPro" id="IPR011051">
    <property type="entry name" value="RmlC_Cupin_sf"/>
</dbReference>
<dbReference type="RefSeq" id="WP_013443757.1">
    <property type="nucleotide sequence ID" value="NC_014734.1"/>
</dbReference>
<reference key="1">
    <citation type="submission" date="2010-11" db="EMBL/GenBank/DDBJ databases">
        <title>The complete genome of Paludibacter propionicigenes DSM 17365.</title>
        <authorList>
            <consortium name="US DOE Joint Genome Institute (JGI-PGF)"/>
            <person name="Lucas S."/>
            <person name="Copeland A."/>
            <person name="Lapidus A."/>
            <person name="Bruce D."/>
            <person name="Goodwin L."/>
            <person name="Pitluck S."/>
            <person name="Kyrpides N."/>
            <person name="Mavromatis K."/>
            <person name="Ivanova N."/>
            <person name="Munk A.C."/>
            <person name="Brettin T."/>
            <person name="Detter J.C."/>
            <person name="Han C."/>
            <person name="Tapia R."/>
            <person name="Land M."/>
            <person name="Hauser L."/>
            <person name="Markowitz V."/>
            <person name="Cheng J.-F."/>
            <person name="Hugenholtz P."/>
            <person name="Woyke T."/>
            <person name="Wu D."/>
            <person name="Gronow S."/>
            <person name="Wellnitz S."/>
            <person name="Brambilla E."/>
            <person name="Klenk H.-P."/>
            <person name="Eisen J.A."/>
        </authorList>
    </citation>
    <scope>NUCLEOTIDE SEQUENCE</scope>
    <source>
        <strain>WB4</strain>
    </source>
</reference>
<proteinExistence type="predicted"/>
<protein>
    <submittedName>
        <fullName evidence="3">Cupin 2 conserved barrel domain protein</fullName>
    </submittedName>
</protein>
<reference evidence="3 4" key="2">
    <citation type="journal article" date="2011" name="Stand. Genomic Sci.">
        <title>Complete genome sequence of Paludibacter propionicigenes type strain (WB4).</title>
        <authorList>
            <person name="Gronow S."/>
            <person name="Munk C."/>
            <person name="Lapidus A."/>
            <person name="Nolan M."/>
            <person name="Lucas S."/>
            <person name="Hammon N."/>
            <person name="Deshpande S."/>
            <person name="Cheng J.F."/>
            <person name="Tapia R."/>
            <person name="Han C."/>
            <person name="Goodwin L."/>
            <person name="Pitluck S."/>
            <person name="Liolios K."/>
            <person name="Ivanova N."/>
            <person name="Mavromatis K."/>
            <person name="Mikhailova N."/>
            <person name="Pati A."/>
            <person name="Chen A."/>
            <person name="Palaniappan K."/>
            <person name="Land M."/>
            <person name="Hauser L."/>
            <person name="Chang Y.J."/>
            <person name="Jeffries C.D."/>
            <person name="Brambilla E."/>
            <person name="Rohde M."/>
            <person name="Goker M."/>
            <person name="Detter J.C."/>
            <person name="Woyke T."/>
            <person name="Bristow J."/>
            <person name="Eisen J.A."/>
            <person name="Markowitz V."/>
            <person name="Hugenholtz P."/>
            <person name="Kyrpides N.C."/>
            <person name="Klenk H.P."/>
        </authorList>
    </citation>
    <scope>NUCLEOTIDE SEQUENCE [LARGE SCALE GENOMIC DNA]</scope>
    <source>
        <strain evidence="4">DSM 17365 / JCM 13257 / WB4</strain>
    </source>
</reference>
<dbReference type="InterPro" id="IPR014710">
    <property type="entry name" value="RmlC-like_jellyroll"/>
</dbReference>